<gene>
    <name evidence="11" type="primary">LOC110988227</name>
</gene>
<feature type="domain" description="C3HC-type" evidence="8">
    <location>
        <begin position="84"/>
        <end position="210"/>
    </location>
</feature>
<sequence length="437" mass="48840">MIIFKMAEKRKLPSASSGAKRIKALFSSFIRKETNNETKAESSLESGDPEVKIDGTEGQVTGDTIDGAVSGSKPETPSRRSFRPLNIEDFFGRVETFTAFGWFAKPSDLSPLHCARHGWENINADCLKCVSCREILCGGLPVMWETDSYAQAYGKLKDSLKIAHSKICPWPDSPSPESFLHIPLGDVKSAVESFYSRLDTMHLLGVSLPSIDCSIIKEEEQFVIDEVEPALLKLIAEREDSAIIVSEEEKPIWLTVCLLAVFGWLKSHTEQTGCPVLVCQYCRRHAGLWNFISLKEAEAKPAIINEASSTDTERQESPTDRIKDIEKSAFNPATEHRSWCPWIQPSAFQPLRLQRTSNELTQSDDKPIAKLSWQQLLIILLKRTDPQTYGALAPVINKETTPPSQTWKAVRRILNIWQSKETAPPPNATTDPPKDSS</sequence>
<feature type="region of interest" description="Disordered" evidence="7">
    <location>
        <begin position="417"/>
        <end position="437"/>
    </location>
</feature>
<dbReference type="PANTHER" id="PTHR15835">
    <property type="entry name" value="NUCLEAR-INTERACTING PARTNER OF ALK"/>
    <property type="match status" value="1"/>
</dbReference>
<feature type="region of interest" description="Disordered" evidence="7">
    <location>
        <begin position="37"/>
        <end position="79"/>
    </location>
</feature>
<dbReference type="InterPro" id="IPR013909">
    <property type="entry name" value="NuBaID_C"/>
</dbReference>
<dbReference type="OrthoDB" id="614844at2759"/>
<keyword evidence="4" id="KW-0862">Zinc</keyword>
<reference evidence="11" key="1">
    <citation type="submission" date="2025-08" db="UniProtKB">
        <authorList>
            <consortium name="RefSeq"/>
        </authorList>
    </citation>
    <scope>IDENTIFICATION</scope>
</reference>
<dbReference type="Pfam" id="PF08600">
    <property type="entry name" value="NuBaID_C"/>
    <property type="match status" value="1"/>
</dbReference>
<keyword evidence="10" id="KW-1185">Reference proteome</keyword>
<dbReference type="KEGG" id="aplc:110988227"/>
<evidence type="ECO:0000256" key="6">
    <source>
        <dbReference type="ARBA" id="ARBA00044931"/>
    </source>
</evidence>
<proteinExistence type="predicted"/>
<keyword evidence="3" id="KW-0863">Zinc-finger</keyword>
<dbReference type="PANTHER" id="PTHR15835:SF6">
    <property type="entry name" value="ZINC FINGER C3HC-TYPE PROTEIN 1"/>
    <property type="match status" value="1"/>
</dbReference>
<comment type="function">
    <text evidence="6">Required for proper positioning of a substantial amount of TPR at the nuclear basket (NB) through interaction with TPR.</text>
</comment>
<dbReference type="GeneID" id="110988227"/>
<evidence type="ECO:0000256" key="3">
    <source>
        <dbReference type="ARBA" id="ARBA00022771"/>
    </source>
</evidence>
<comment type="subcellular location">
    <subcellularLocation>
        <location evidence="1">Nucleus</location>
    </subcellularLocation>
</comment>
<name>A0A8B7ZQA4_ACAPL</name>
<accession>A0A8B7ZQA4</accession>
<keyword evidence="2" id="KW-0479">Metal-binding</keyword>
<dbReference type="RefSeq" id="XP_022107242.1">
    <property type="nucleotide sequence ID" value="XM_022251550.1"/>
</dbReference>
<keyword evidence="5" id="KW-0539">Nucleus</keyword>
<feature type="domain" description="NuBaID C-terminal" evidence="9">
    <location>
        <begin position="257"/>
        <end position="380"/>
    </location>
</feature>
<evidence type="ECO:0000256" key="7">
    <source>
        <dbReference type="SAM" id="MobiDB-lite"/>
    </source>
</evidence>
<dbReference type="InterPro" id="IPR012935">
    <property type="entry name" value="NuBaID_N"/>
</dbReference>
<dbReference type="OMA" id="HWISSNE"/>
<evidence type="ECO:0000259" key="8">
    <source>
        <dbReference type="Pfam" id="PF07967"/>
    </source>
</evidence>
<dbReference type="Pfam" id="PF07967">
    <property type="entry name" value="zf-C3HC"/>
    <property type="match status" value="1"/>
</dbReference>
<dbReference type="GO" id="GO:0005634">
    <property type="term" value="C:nucleus"/>
    <property type="evidence" value="ECO:0007669"/>
    <property type="project" value="UniProtKB-SubCell"/>
</dbReference>
<dbReference type="GO" id="GO:0008270">
    <property type="term" value="F:zinc ion binding"/>
    <property type="evidence" value="ECO:0007669"/>
    <property type="project" value="UniProtKB-KW"/>
</dbReference>
<dbReference type="AlphaFoldDB" id="A0A8B7ZQA4"/>
<organism evidence="10 11">
    <name type="scientific">Acanthaster planci</name>
    <name type="common">Crown-of-thorns starfish</name>
    <dbReference type="NCBI Taxonomy" id="133434"/>
    <lineage>
        <taxon>Eukaryota</taxon>
        <taxon>Metazoa</taxon>
        <taxon>Echinodermata</taxon>
        <taxon>Eleutherozoa</taxon>
        <taxon>Asterozoa</taxon>
        <taxon>Asteroidea</taxon>
        <taxon>Valvatacea</taxon>
        <taxon>Valvatida</taxon>
        <taxon>Acanthasteridae</taxon>
        <taxon>Acanthaster</taxon>
    </lineage>
</organism>
<evidence type="ECO:0000256" key="5">
    <source>
        <dbReference type="ARBA" id="ARBA00023242"/>
    </source>
</evidence>
<evidence type="ECO:0000313" key="10">
    <source>
        <dbReference type="Proteomes" id="UP000694845"/>
    </source>
</evidence>
<dbReference type="Proteomes" id="UP000694845">
    <property type="component" value="Unplaced"/>
</dbReference>
<protein>
    <submittedName>
        <fullName evidence="11">NIPA-like protein isoform X1</fullName>
    </submittedName>
</protein>
<evidence type="ECO:0000259" key="9">
    <source>
        <dbReference type="Pfam" id="PF08600"/>
    </source>
</evidence>
<evidence type="ECO:0000256" key="4">
    <source>
        <dbReference type="ARBA" id="ARBA00022833"/>
    </source>
</evidence>
<evidence type="ECO:0000313" key="11">
    <source>
        <dbReference type="RefSeq" id="XP_022107242.1"/>
    </source>
</evidence>
<evidence type="ECO:0000256" key="1">
    <source>
        <dbReference type="ARBA" id="ARBA00004123"/>
    </source>
</evidence>
<evidence type="ECO:0000256" key="2">
    <source>
        <dbReference type="ARBA" id="ARBA00022723"/>
    </source>
</evidence>